<evidence type="ECO:0000313" key="1">
    <source>
        <dbReference type="EMBL" id="MFC4065838.1"/>
    </source>
</evidence>
<name>A0ABV8INP2_9ACTN</name>
<dbReference type="RefSeq" id="WP_378066824.1">
    <property type="nucleotide sequence ID" value="NZ_JBHSBL010000013.1"/>
</dbReference>
<protein>
    <recommendedName>
        <fullName evidence="3">DUF2470 domain-containing protein</fullName>
    </recommendedName>
</protein>
<accession>A0ABV8INP2</accession>
<organism evidence="1 2">
    <name type="scientific">Actinoplanes subglobosus</name>
    <dbReference type="NCBI Taxonomy" id="1547892"/>
    <lineage>
        <taxon>Bacteria</taxon>
        <taxon>Bacillati</taxon>
        <taxon>Actinomycetota</taxon>
        <taxon>Actinomycetes</taxon>
        <taxon>Micromonosporales</taxon>
        <taxon>Micromonosporaceae</taxon>
        <taxon>Actinoplanes</taxon>
    </lineage>
</organism>
<reference evidence="2" key="1">
    <citation type="journal article" date="2019" name="Int. J. Syst. Evol. Microbiol.">
        <title>The Global Catalogue of Microorganisms (GCM) 10K type strain sequencing project: providing services to taxonomists for standard genome sequencing and annotation.</title>
        <authorList>
            <consortium name="The Broad Institute Genomics Platform"/>
            <consortium name="The Broad Institute Genome Sequencing Center for Infectious Disease"/>
            <person name="Wu L."/>
            <person name="Ma J."/>
        </authorList>
    </citation>
    <scope>NUCLEOTIDE SEQUENCE [LARGE SCALE GENOMIC DNA]</scope>
    <source>
        <strain evidence="2">TBRC 5832</strain>
    </source>
</reference>
<sequence>MPLPATLKTRLDDPSFWRAYFFDDGADTGDDDDDDMADESIIVEFAVGGGHALVLDIDSGLDMIDLGLRGPGDDEVLEIGWDDQAHWHPDTLRWAELDLIARAAAVLDPTLAHPGPVLALTARFVVLDASDDVEAITPLMDAAFGTPPPGAPWWPRTSTWLRKADGRRHGITWQRDANGDWAVDQSEPAGGDRDLYSVRRPGSKFPFGAWRELLAAAEATVGRR</sequence>
<keyword evidence="2" id="KW-1185">Reference proteome</keyword>
<comment type="caution">
    <text evidence="1">The sequence shown here is derived from an EMBL/GenBank/DDBJ whole genome shotgun (WGS) entry which is preliminary data.</text>
</comment>
<evidence type="ECO:0000313" key="2">
    <source>
        <dbReference type="Proteomes" id="UP001595867"/>
    </source>
</evidence>
<gene>
    <name evidence="1" type="ORF">ACFO0C_12930</name>
</gene>
<dbReference type="Proteomes" id="UP001595867">
    <property type="component" value="Unassembled WGS sequence"/>
</dbReference>
<dbReference type="EMBL" id="JBHSBL010000013">
    <property type="protein sequence ID" value="MFC4065838.1"/>
    <property type="molecule type" value="Genomic_DNA"/>
</dbReference>
<evidence type="ECO:0008006" key="3">
    <source>
        <dbReference type="Google" id="ProtNLM"/>
    </source>
</evidence>
<proteinExistence type="predicted"/>